<dbReference type="AlphaFoldDB" id="A0A6S7DTI5"/>
<dbReference type="Proteomes" id="UP000494203">
    <property type="component" value="Unassembled WGS sequence"/>
</dbReference>
<dbReference type="RefSeq" id="WP_175140778.1">
    <property type="nucleotide sequence ID" value="NZ_CADIKZ010000005.1"/>
</dbReference>
<dbReference type="InterPro" id="IPR010265">
    <property type="entry name" value="Phage_lambda_TipM"/>
</dbReference>
<protein>
    <recommendedName>
        <fullName evidence="3">Phage tail protein</fullName>
    </recommendedName>
</protein>
<sequence length="112" mass="12484">MEKETFTWSPRVNPRGQVTLRTLEAKFGDGYTQTAADGINNKTQSWPLEFVGNEAYIAAIVAFLDRHGGYRTFLWTPPLGTEGRYRAAEYDPVALGGGMYSLSVTFQQHFGS</sequence>
<evidence type="ECO:0000313" key="1">
    <source>
        <dbReference type="EMBL" id="CAB3859363.1"/>
    </source>
</evidence>
<evidence type="ECO:0008006" key="3">
    <source>
        <dbReference type="Google" id="ProtNLM"/>
    </source>
</evidence>
<evidence type="ECO:0000313" key="2">
    <source>
        <dbReference type="Proteomes" id="UP000494203"/>
    </source>
</evidence>
<gene>
    <name evidence="1" type="ORF">LMG26788_02180</name>
</gene>
<dbReference type="Pfam" id="PF05939">
    <property type="entry name" value="Phage_min_tail"/>
    <property type="match status" value="1"/>
</dbReference>
<proteinExistence type="predicted"/>
<dbReference type="EMBL" id="CADIKZ010000005">
    <property type="protein sequence ID" value="CAB3859363.1"/>
    <property type="molecule type" value="Genomic_DNA"/>
</dbReference>
<organism evidence="1 2">
    <name type="scientific">Achromobacter pulmonis</name>
    <dbReference type="NCBI Taxonomy" id="1389932"/>
    <lineage>
        <taxon>Bacteria</taxon>
        <taxon>Pseudomonadati</taxon>
        <taxon>Pseudomonadota</taxon>
        <taxon>Betaproteobacteria</taxon>
        <taxon>Burkholderiales</taxon>
        <taxon>Alcaligenaceae</taxon>
        <taxon>Achromobacter</taxon>
    </lineage>
</organism>
<keyword evidence="2" id="KW-1185">Reference proteome</keyword>
<accession>A0A6S7DTI5</accession>
<name>A0A6S7DTI5_9BURK</name>
<reference evidence="1 2" key="1">
    <citation type="submission" date="2020-04" db="EMBL/GenBank/DDBJ databases">
        <authorList>
            <person name="De Canck E."/>
        </authorList>
    </citation>
    <scope>NUCLEOTIDE SEQUENCE [LARGE SCALE GENOMIC DNA]</scope>
    <source>
        <strain evidence="1 2">LMG 26788</strain>
    </source>
</reference>